<protein>
    <submittedName>
        <fullName evidence="3">Uncharacterized protein</fullName>
    </submittedName>
</protein>
<feature type="compositionally biased region" description="Pro residues" evidence="1">
    <location>
        <begin position="85"/>
        <end position="101"/>
    </location>
</feature>
<dbReference type="GeneID" id="8101732"/>
<keyword evidence="2" id="KW-0472">Membrane</keyword>
<dbReference type="EMBL" id="EQ962654">
    <property type="protein sequence ID" value="EED19787.1"/>
    <property type="molecule type" value="Genomic_DNA"/>
</dbReference>
<dbReference type="OMA" id="HPEYYIV"/>
<feature type="region of interest" description="Disordered" evidence="1">
    <location>
        <begin position="75"/>
        <end position="109"/>
    </location>
</feature>
<dbReference type="eggNOG" id="ENOG502S3V7">
    <property type="taxonomic scope" value="Eukaryota"/>
</dbReference>
<evidence type="ECO:0000256" key="2">
    <source>
        <dbReference type="SAM" id="Phobius"/>
    </source>
</evidence>
<gene>
    <name evidence="3" type="ORF">TSTA_030530</name>
</gene>
<dbReference type="PhylomeDB" id="B8M7Q8"/>
<dbReference type="AlphaFoldDB" id="B8M7Q8"/>
<feature type="region of interest" description="Disordered" evidence="1">
    <location>
        <begin position="482"/>
        <end position="532"/>
    </location>
</feature>
<dbReference type="InParanoid" id="B8M7Q8"/>
<dbReference type="OrthoDB" id="5593235at2759"/>
<feature type="compositionally biased region" description="Polar residues" evidence="1">
    <location>
        <begin position="482"/>
        <end position="508"/>
    </location>
</feature>
<accession>B8M7Q8</accession>
<dbReference type="SUPFAM" id="SSF53448">
    <property type="entry name" value="Nucleotide-diphospho-sugar transferases"/>
    <property type="match status" value="1"/>
</dbReference>
<dbReference type="Proteomes" id="UP000001745">
    <property type="component" value="Unassembled WGS sequence"/>
</dbReference>
<feature type="transmembrane region" description="Helical" evidence="2">
    <location>
        <begin position="25"/>
        <end position="46"/>
    </location>
</feature>
<evidence type="ECO:0000313" key="3">
    <source>
        <dbReference type="EMBL" id="EED19787.1"/>
    </source>
</evidence>
<dbReference type="STRING" id="441959.B8M7Q8"/>
<sequence length="532" mass="60102">MNHKYSIPGWAYSRQLPFQWRLGRLAYFAAVTVVALFVFSLAYVYAEEPPFWKPGPAHPPFDDIDTGSTHIIVSPGSRVETDQPDLPPLPTLPPLPRPPLGAAPGSTPAHNATSFADDIASAVSSLQKPEGLRVVGVIFYGRRDRSSILECYLRQNLVSSGGWLDEVIWAANTDNKQDLAWLDRVADASGGDYKVVHMEEKGYGNVYEASFKERRTIYVKIDDDVVFIDPQAIPKAVTTLINNPNALMISANVINSPALGWWHYHSDAARSYKPELEPNETALATRGNGAWKTSELPTWTGEHDLDFTRFENFTDYFDVDTPEDIPKHRWLPTRNETDMYTSSIAATNAEGGPHLTHWEIGAQNHYSFFEHLENNELGKYFLSKDYGKGTIWHMRGYRLSINFIVMHGSDVLDYIDLITGHPQGDDEHQLTVEMPRLLHRPVLVESQSIVSHFSYGPQRYLEKTDIMERYFNYANDNVCPQQSLIDPMNPNKTWKSPSNPASTPQSSPAPKEPISSRFFVRKSRDGLTQLFE</sequence>
<keyword evidence="4" id="KW-1185">Reference proteome</keyword>
<proteinExistence type="predicted"/>
<organism evidence="3 4">
    <name type="scientific">Talaromyces stipitatus (strain ATCC 10500 / CBS 375.48 / QM 6759 / NRRL 1006)</name>
    <name type="common">Penicillium stipitatum</name>
    <dbReference type="NCBI Taxonomy" id="441959"/>
    <lineage>
        <taxon>Eukaryota</taxon>
        <taxon>Fungi</taxon>
        <taxon>Dikarya</taxon>
        <taxon>Ascomycota</taxon>
        <taxon>Pezizomycotina</taxon>
        <taxon>Eurotiomycetes</taxon>
        <taxon>Eurotiomycetidae</taxon>
        <taxon>Eurotiales</taxon>
        <taxon>Trichocomaceae</taxon>
        <taxon>Talaromyces</taxon>
        <taxon>Talaromyces sect. Talaromyces</taxon>
    </lineage>
</organism>
<dbReference type="InterPro" id="IPR029044">
    <property type="entry name" value="Nucleotide-diphossugar_trans"/>
</dbReference>
<dbReference type="RefSeq" id="XP_002480221.1">
    <property type="nucleotide sequence ID" value="XM_002480176.1"/>
</dbReference>
<reference evidence="4" key="1">
    <citation type="journal article" date="2015" name="Genome Announc.">
        <title>Genome sequence of the AIDS-associated pathogen Penicillium marneffei (ATCC18224) and its near taxonomic relative Talaromyces stipitatus (ATCC10500).</title>
        <authorList>
            <person name="Nierman W.C."/>
            <person name="Fedorova-Abrams N.D."/>
            <person name="Andrianopoulos A."/>
        </authorList>
    </citation>
    <scope>NUCLEOTIDE SEQUENCE [LARGE SCALE GENOMIC DNA]</scope>
    <source>
        <strain evidence="4">ATCC 10500 / CBS 375.48 / QM 6759 / NRRL 1006</strain>
    </source>
</reference>
<evidence type="ECO:0000313" key="4">
    <source>
        <dbReference type="Proteomes" id="UP000001745"/>
    </source>
</evidence>
<dbReference type="VEuPathDB" id="FungiDB:TSTA_030530"/>
<evidence type="ECO:0000256" key="1">
    <source>
        <dbReference type="SAM" id="MobiDB-lite"/>
    </source>
</evidence>
<keyword evidence="2" id="KW-1133">Transmembrane helix</keyword>
<keyword evidence="2" id="KW-0812">Transmembrane</keyword>
<name>B8M7Q8_TALSN</name>
<dbReference type="HOGENOM" id="CLU_038504_2_0_1"/>